<dbReference type="InterPro" id="IPR027417">
    <property type="entry name" value="P-loop_NTPase"/>
</dbReference>
<reference evidence="2" key="1">
    <citation type="journal article" date="2015" name="Nature">
        <title>Complex archaea that bridge the gap between prokaryotes and eukaryotes.</title>
        <authorList>
            <person name="Spang A."/>
            <person name="Saw J.H."/>
            <person name="Jorgensen S.L."/>
            <person name="Zaremba-Niedzwiedzka K."/>
            <person name="Martijn J."/>
            <person name="Lind A.E."/>
            <person name="van Eijk R."/>
            <person name="Schleper C."/>
            <person name="Guy L."/>
            <person name="Ettema T.J."/>
        </authorList>
    </citation>
    <scope>NUCLEOTIDE SEQUENCE</scope>
</reference>
<feature type="non-terminal residue" evidence="2">
    <location>
        <position position="338"/>
    </location>
</feature>
<feature type="domain" description="ATPase AAA-type core" evidence="1">
    <location>
        <begin position="184"/>
        <end position="299"/>
    </location>
</feature>
<dbReference type="SUPFAM" id="SSF52540">
    <property type="entry name" value="P-loop containing nucleoside triphosphate hydrolases"/>
    <property type="match status" value="1"/>
</dbReference>
<dbReference type="Gene3D" id="3.40.50.300">
    <property type="entry name" value="P-loop containing nucleotide triphosphate hydrolases"/>
    <property type="match status" value="1"/>
</dbReference>
<dbReference type="PANTHER" id="PTHR23070">
    <property type="entry name" value="BCS1 AAA-TYPE ATPASE"/>
    <property type="match status" value="1"/>
</dbReference>
<proteinExistence type="predicted"/>
<dbReference type="GO" id="GO:0016887">
    <property type="term" value="F:ATP hydrolysis activity"/>
    <property type="evidence" value="ECO:0007669"/>
    <property type="project" value="InterPro"/>
</dbReference>
<accession>A0A0F8WMB1</accession>
<dbReference type="InterPro" id="IPR050747">
    <property type="entry name" value="Mitochondrial_chaperone_BCS1"/>
</dbReference>
<dbReference type="Pfam" id="PF00004">
    <property type="entry name" value="AAA"/>
    <property type="match status" value="1"/>
</dbReference>
<feature type="non-terminal residue" evidence="2">
    <location>
        <position position="1"/>
    </location>
</feature>
<protein>
    <recommendedName>
        <fullName evidence="1">ATPase AAA-type core domain-containing protein</fullName>
    </recommendedName>
</protein>
<dbReference type="InterPro" id="IPR003959">
    <property type="entry name" value="ATPase_AAA_core"/>
</dbReference>
<dbReference type="GO" id="GO:0005524">
    <property type="term" value="F:ATP binding"/>
    <property type="evidence" value="ECO:0007669"/>
    <property type="project" value="InterPro"/>
</dbReference>
<name>A0A0F8WMB1_9ZZZZ</name>
<organism evidence="2">
    <name type="scientific">marine sediment metagenome</name>
    <dbReference type="NCBI Taxonomy" id="412755"/>
    <lineage>
        <taxon>unclassified sequences</taxon>
        <taxon>metagenomes</taxon>
        <taxon>ecological metagenomes</taxon>
    </lineage>
</organism>
<evidence type="ECO:0000259" key="1">
    <source>
        <dbReference type="Pfam" id="PF00004"/>
    </source>
</evidence>
<evidence type="ECO:0000313" key="2">
    <source>
        <dbReference type="EMBL" id="KKK49360.1"/>
    </source>
</evidence>
<dbReference type="AlphaFoldDB" id="A0A0F8WMB1"/>
<dbReference type="EMBL" id="LAZR01068588">
    <property type="protein sequence ID" value="KKK49360.1"/>
    <property type="molecule type" value="Genomic_DNA"/>
</dbReference>
<comment type="caution">
    <text evidence="2">The sequence shown here is derived from an EMBL/GenBank/DDBJ whole genome shotgun (WGS) entry which is preliminary data.</text>
</comment>
<gene>
    <name evidence="2" type="ORF">LCGC14_3135850</name>
</gene>
<sequence length="338" mass="39196">ETKAPVGRDGNAFSAFGKKIPYFAEVIKDIRVKYKIPKNLKAYFFKDYDFAVKVSKFKFSKLNFEQLDIEDEKFERLRVDGVVNKKDYKIVSTRIGDEYLFLLFTNNLKSFKADFFKTKIKPRKGLFRLVQTCFGVAMARVDIKNVTKPTLNLNLFSELTREINSFKAKEQVYKANGLDYKRGILLYGLPGNGKTCFIKHLLKEQDAISIMCDAKSEKDIDFVFGFLNDENTRGYHKIIVLEDIDRVSNEHVRSRFLNLIDGIVTLNRTLFIATLNNPKDLDHALTNRPSRFDSLYEVESPNEKSRKQLLKSFFPDATKKDIKKAIDLTKQFRGAHFK</sequence>